<keyword evidence="2" id="KW-1185">Reference proteome</keyword>
<dbReference type="NCBIfam" id="TIGR00150">
    <property type="entry name" value="T6A_YjeE"/>
    <property type="match status" value="1"/>
</dbReference>
<accession>A0ABZ2TLW1</accession>
<dbReference type="Gene3D" id="3.40.50.300">
    <property type="entry name" value="P-loop containing nucleotide triphosphate hydrolases"/>
    <property type="match status" value="1"/>
</dbReference>
<dbReference type="RefSeq" id="WP_405311898.1">
    <property type="nucleotide sequence ID" value="NZ_CP088155.1"/>
</dbReference>
<dbReference type="InterPro" id="IPR027417">
    <property type="entry name" value="P-loop_NTPase"/>
</dbReference>
<evidence type="ECO:0000313" key="2">
    <source>
        <dbReference type="Proteomes" id="UP001622612"/>
    </source>
</evidence>
<dbReference type="Proteomes" id="UP001622612">
    <property type="component" value="Chromosome"/>
</dbReference>
<dbReference type="EMBL" id="CP088155">
    <property type="protein sequence ID" value="WYM97447.1"/>
    <property type="molecule type" value="Genomic_DNA"/>
</dbReference>
<dbReference type="InterPro" id="IPR003442">
    <property type="entry name" value="T6A_TsaE"/>
</dbReference>
<sequence>MSKVFTFKENEPLTSLVKYILSKIDSIEAILLNGELGAGKTTLVKQIAAAIGEKEKIISPTFNNILIHDKLVHIDAYKLRGNLFPYEDYFENKLVIIEWAKNITHNFKSILIINVYLKNNKHVFEVEN</sequence>
<evidence type="ECO:0000313" key="1">
    <source>
        <dbReference type="EMBL" id="WYM97447.1"/>
    </source>
</evidence>
<organism evidence="1 2">
    <name type="scientific">Metamycoplasma faucium</name>
    <dbReference type="NCBI Taxonomy" id="56142"/>
    <lineage>
        <taxon>Bacteria</taxon>
        <taxon>Bacillati</taxon>
        <taxon>Mycoplasmatota</taxon>
        <taxon>Mycoplasmoidales</taxon>
        <taxon>Metamycoplasmataceae</taxon>
        <taxon>Metamycoplasma</taxon>
    </lineage>
</organism>
<protein>
    <submittedName>
        <fullName evidence="1">tRNA (Adenosine(37)-N6)-threonylcarbamoyltransferase complex ATPase subunit type 1 TsaE</fullName>
    </submittedName>
</protein>
<proteinExistence type="predicted"/>
<name>A0ABZ2TLW1_9BACT</name>
<gene>
    <name evidence="1" type="primary">tsaE</name>
    <name evidence="1" type="ORF">LQ356_00920</name>
</gene>
<dbReference type="Pfam" id="PF02367">
    <property type="entry name" value="TsaE"/>
    <property type="match status" value="1"/>
</dbReference>
<dbReference type="SUPFAM" id="SSF52540">
    <property type="entry name" value="P-loop containing nucleoside triphosphate hydrolases"/>
    <property type="match status" value="1"/>
</dbReference>
<reference evidence="1" key="1">
    <citation type="submission" date="2021-11" db="EMBL/GenBank/DDBJ databases">
        <title>The first genome sequence of unculturable Mycoplasma faucium obtained by de novo assembly of metagenomic reads.</title>
        <authorList>
            <person name="Sabat A.J."/>
            <person name="Bathoorn E."/>
            <person name="Akkerboom V."/>
            <person name="Friedrich A.W."/>
        </authorList>
    </citation>
    <scope>NUCLEOTIDE SEQUENCE [LARGE SCALE GENOMIC DNA]</scope>
    <source>
        <strain evidence="1">UMCG-MFM1</strain>
    </source>
</reference>